<reference evidence="4" key="1">
    <citation type="submission" date="2018-05" db="EMBL/GenBank/DDBJ databases">
        <authorList>
            <person name="Lanie J.A."/>
            <person name="Ng W.-L."/>
            <person name="Kazmierczak K.M."/>
            <person name="Andrzejewski T.M."/>
            <person name="Davidsen T.M."/>
            <person name="Wayne K.J."/>
            <person name="Tettelin H."/>
            <person name="Glass J.I."/>
            <person name="Rusch D."/>
            <person name="Podicherti R."/>
            <person name="Tsui H.-C.T."/>
            <person name="Winkler M.E."/>
        </authorList>
    </citation>
    <scope>NUCLEOTIDE SEQUENCE</scope>
</reference>
<keyword evidence="2" id="KW-0479">Metal-binding</keyword>
<sequence length="121" mass="13137">AGNDISERDWQATDLQWLRAKASDTFGPVGPFIANGLDYGDLMVQTRVNGEVLQSASSADLIFDIPTIVSYISRYVTLVPGDLIFTGTPGTTQAMKPGDIVEVEIEGVGTLRNQVVQHELR</sequence>
<evidence type="ECO:0000313" key="4">
    <source>
        <dbReference type="EMBL" id="SVE25887.1"/>
    </source>
</evidence>
<gene>
    <name evidence="4" type="ORF">METZ01_LOCUS478741</name>
</gene>
<dbReference type="Pfam" id="PF01557">
    <property type="entry name" value="FAA_hydrolase"/>
    <property type="match status" value="1"/>
</dbReference>
<dbReference type="EMBL" id="UINC01204936">
    <property type="protein sequence ID" value="SVE25887.1"/>
    <property type="molecule type" value="Genomic_DNA"/>
</dbReference>
<evidence type="ECO:0000256" key="1">
    <source>
        <dbReference type="ARBA" id="ARBA00010211"/>
    </source>
</evidence>
<comment type="similarity">
    <text evidence="1">Belongs to the FAH family.</text>
</comment>
<dbReference type="PANTHER" id="PTHR42796">
    <property type="entry name" value="FUMARYLACETOACETATE HYDROLASE DOMAIN-CONTAINING PROTEIN 2A-RELATED"/>
    <property type="match status" value="1"/>
</dbReference>
<dbReference type="Gene3D" id="3.90.850.10">
    <property type="entry name" value="Fumarylacetoacetase-like, C-terminal domain"/>
    <property type="match status" value="1"/>
</dbReference>
<organism evidence="4">
    <name type="scientific">marine metagenome</name>
    <dbReference type="NCBI Taxonomy" id="408172"/>
    <lineage>
        <taxon>unclassified sequences</taxon>
        <taxon>metagenomes</taxon>
        <taxon>ecological metagenomes</taxon>
    </lineage>
</organism>
<protein>
    <recommendedName>
        <fullName evidence="3">Fumarylacetoacetase-like C-terminal domain-containing protein</fullName>
    </recommendedName>
</protein>
<feature type="domain" description="Fumarylacetoacetase-like C-terminal" evidence="3">
    <location>
        <begin position="2"/>
        <end position="116"/>
    </location>
</feature>
<proteinExistence type="inferred from homology"/>
<dbReference type="InterPro" id="IPR051121">
    <property type="entry name" value="FAH"/>
</dbReference>
<dbReference type="GO" id="GO:0003824">
    <property type="term" value="F:catalytic activity"/>
    <property type="evidence" value="ECO:0007669"/>
    <property type="project" value="InterPro"/>
</dbReference>
<name>A0A383C0E2_9ZZZZ</name>
<dbReference type="PANTHER" id="PTHR42796:SF4">
    <property type="entry name" value="FUMARYLACETOACETATE HYDROLASE DOMAIN-CONTAINING PROTEIN 2A"/>
    <property type="match status" value="1"/>
</dbReference>
<evidence type="ECO:0000259" key="3">
    <source>
        <dbReference type="Pfam" id="PF01557"/>
    </source>
</evidence>
<dbReference type="GO" id="GO:0046872">
    <property type="term" value="F:metal ion binding"/>
    <property type="evidence" value="ECO:0007669"/>
    <property type="project" value="UniProtKB-KW"/>
</dbReference>
<accession>A0A383C0E2</accession>
<dbReference type="InterPro" id="IPR011234">
    <property type="entry name" value="Fumarylacetoacetase-like_C"/>
</dbReference>
<feature type="non-terminal residue" evidence="4">
    <location>
        <position position="1"/>
    </location>
</feature>
<dbReference type="GO" id="GO:0044281">
    <property type="term" value="P:small molecule metabolic process"/>
    <property type="evidence" value="ECO:0007669"/>
    <property type="project" value="UniProtKB-ARBA"/>
</dbReference>
<dbReference type="SUPFAM" id="SSF56529">
    <property type="entry name" value="FAH"/>
    <property type="match status" value="1"/>
</dbReference>
<dbReference type="InterPro" id="IPR036663">
    <property type="entry name" value="Fumarylacetoacetase_C_sf"/>
</dbReference>
<dbReference type="AlphaFoldDB" id="A0A383C0E2"/>
<evidence type="ECO:0000256" key="2">
    <source>
        <dbReference type="ARBA" id="ARBA00022723"/>
    </source>
</evidence>